<dbReference type="PANTHER" id="PTHR43072:SF60">
    <property type="entry name" value="L-2,4-DIAMINOBUTYRIC ACID ACETYLTRANSFERASE"/>
    <property type="match status" value="1"/>
</dbReference>
<dbReference type="InterPro" id="IPR056935">
    <property type="entry name" value="Rv0428c-like_C"/>
</dbReference>
<accession>A0A7W7VVB4</accession>
<reference evidence="2 3" key="1">
    <citation type="submission" date="2020-08" db="EMBL/GenBank/DDBJ databases">
        <title>Sequencing the genomes of 1000 actinobacteria strains.</title>
        <authorList>
            <person name="Klenk H.-P."/>
        </authorList>
    </citation>
    <scope>NUCLEOTIDE SEQUENCE [LARGE SCALE GENOMIC DNA]</scope>
    <source>
        <strain evidence="2 3">DSM 41654</strain>
    </source>
</reference>
<proteinExistence type="predicted"/>
<dbReference type="AlphaFoldDB" id="A0A7W7VVB4"/>
<dbReference type="PANTHER" id="PTHR43072">
    <property type="entry name" value="N-ACETYLTRANSFERASE"/>
    <property type="match status" value="1"/>
</dbReference>
<feature type="domain" description="N-acetyltransferase" evidence="1">
    <location>
        <begin position="187"/>
        <end position="322"/>
    </location>
</feature>
<dbReference type="InterPro" id="IPR016181">
    <property type="entry name" value="Acyl_CoA_acyltransferase"/>
</dbReference>
<dbReference type="Pfam" id="PF24553">
    <property type="entry name" value="Rv0428c_C"/>
    <property type="match status" value="1"/>
</dbReference>
<dbReference type="Gene3D" id="3.40.630.30">
    <property type="match status" value="1"/>
</dbReference>
<protein>
    <submittedName>
        <fullName evidence="2">GNAT superfamily N-acetyltransferase</fullName>
    </submittedName>
</protein>
<dbReference type="PROSITE" id="PS51186">
    <property type="entry name" value="GNAT"/>
    <property type="match status" value="1"/>
</dbReference>
<evidence type="ECO:0000313" key="2">
    <source>
        <dbReference type="EMBL" id="MBB4923728.1"/>
    </source>
</evidence>
<organism evidence="2 3">
    <name type="scientific">Kitasatospora kifunensis</name>
    <name type="common">Streptomyces kifunensis</name>
    <dbReference type="NCBI Taxonomy" id="58351"/>
    <lineage>
        <taxon>Bacteria</taxon>
        <taxon>Bacillati</taxon>
        <taxon>Actinomycetota</taxon>
        <taxon>Actinomycetes</taxon>
        <taxon>Kitasatosporales</taxon>
        <taxon>Streptomycetaceae</taxon>
        <taxon>Kitasatospora</taxon>
    </lineage>
</organism>
<evidence type="ECO:0000259" key="1">
    <source>
        <dbReference type="PROSITE" id="PS51186"/>
    </source>
</evidence>
<keyword evidence="2" id="KW-0808">Transferase</keyword>
<dbReference type="EMBL" id="JACHJV010000001">
    <property type="protein sequence ID" value="MBB4923728.1"/>
    <property type="molecule type" value="Genomic_DNA"/>
</dbReference>
<dbReference type="GO" id="GO:0016747">
    <property type="term" value="F:acyltransferase activity, transferring groups other than amino-acyl groups"/>
    <property type="evidence" value="ECO:0007669"/>
    <property type="project" value="InterPro"/>
</dbReference>
<keyword evidence="3" id="KW-1185">Reference proteome</keyword>
<comment type="caution">
    <text evidence="2">The sequence shown here is derived from an EMBL/GenBank/DDBJ whole genome shotgun (WGS) entry which is preliminary data.</text>
</comment>
<dbReference type="SUPFAM" id="SSF55729">
    <property type="entry name" value="Acyl-CoA N-acyltransferases (Nat)"/>
    <property type="match status" value="1"/>
</dbReference>
<dbReference type="Proteomes" id="UP000540506">
    <property type="component" value="Unassembled WGS sequence"/>
</dbReference>
<evidence type="ECO:0000313" key="3">
    <source>
        <dbReference type="Proteomes" id="UP000540506"/>
    </source>
</evidence>
<sequence length="322" mass="34472">MSVRQLEDAPGSAPERPSFRDAIGVLTSWDDLELTVVTRDRREVRIPLDRLVAGKVVPLFPARNAPLPDTDPVELQRIAARGWPAAEQQPLGDWQLRASGGFTRRANSVQTLGDPGLPLPQALDRVRQWYAERGLPAWFELTTPGSPPDLTAELDRLGARFAPTLVRTAPLAPLVRAGRGAGSDQVRLSRTAGAPWLSAYRRVGPGAAQPTDHAAARQVLHGGPSVWFATVPDPRGGVPLAIGRCVIDGPWAGFAAIEVRPDARRQGLATALSAALAARAAEEGAKGAYLQVEADNSGALTLYDQLGFTTSHTYHYACLPQT</sequence>
<dbReference type="RefSeq" id="WP_312897235.1">
    <property type="nucleotide sequence ID" value="NZ_JACHJV010000001.1"/>
</dbReference>
<gene>
    <name evidence="2" type="ORF">FHR34_002721</name>
</gene>
<dbReference type="InterPro" id="IPR000182">
    <property type="entry name" value="GNAT_dom"/>
</dbReference>
<name>A0A7W7VVB4_KITKI</name>